<dbReference type="SMART" id="SM01378">
    <property type="entry name" value="Romo1"/>
    <property type="match status" value="1"/>
</dbReference>
<feature type="transmembrane region" description="Helical" evidence="6">
    <location>
        <begin position="122"/>
        <end position="144"/>
    </location>
</feature>
<evidence type="ECO:0000256" key="4">
    <source>
        <dbReference type="ARBA" id="ARBA00022989"/>
    </source>
</evidence>
<dbReference type="PANTHER" id="PTHR28525">
    <property type="entry name" value="REACTIVE OXYGEN SPECIES MODULATOR 1"/>
    <property type="match status" value="1"/>
</dbReference>
<comment type="caution">
    <text evidence="7">The sequence shown here is derived from an EMBL/GenBank/DDBJ whole genome shotgun (WGS) entry which is preliminary data.</text>
</comment>
<dbReference type="Pfam" id="PF10247">
    <property type="entry name" value="Romo1"/>
    <property type="match status" value="1"/>
</dbReference>
<dbReference type="GO" id="GO:0045039">
    <property type="term" value="P:protein insertion into mitochondrial inner membrane"/>
    <property type="evidence" value="ECO:0007669"/>
    <property type="project" value="TreeGrafter"/>
</dbReference>
<comment type="similarity">
    <text evidence="2">Belongs to the MGR2 family.</text>
</comment>
<feature type="transmembrane region" description="Helical" evidence="6">
    <location>
        <begin position="150"/>
        <end position="173"/>
    </location>
</feature>
<comment type="subcellular location">
    <subcellularLocation>
        <location evidence="1">Membrane</location>
    </subcellularLocation>
</comment>
<dbReference type="AlphaFoldDB" id="A0AAD8UWH8"/>
<organism evidence="7 8">
    <name type="scientific">Babesia gibsoni</name>
    <dbReference type="NCBI Taxonomy" id="33632"/>
    <lineage>
        <taxon>Eukaryota</taxon>
        <taxon>Sar</taxon>
        <taxon>Alveolata</taxon>
        <taxon>Apicomplexa</taxon>
        <taxon>Aconoidasida</taxon>
        <taxon>Piroplasmida</taxon>
        <taxon>Babesiidae</taxon>
        <taxon>Babesia</taxon>
    </lineage>
</organism>
<dbReference type="Proteomes" id="UP001230268">
    <property type="component" value="Unassembled WGS sequence"/>
</dbReference>
<keyword evidence="8" id="KW-1185">Reference proteome</keyword>
<evidence type="ECO:0000256" key="1">
    <source>
        <dbReference type="ARBA" id="ARBA00004370"/>
    </source>
</evidence>
<proteinExistence type="inferred from homology"/>
<evidence type="ECO:0000256" key="3">
    <source>
        <dbReference type="ARBA" id="ARBA00022692"/>
    </source>
</evidence>
<sequence>MWQYISGGSGTTTVPKVTSIYDDKVPPPPVGGAFVPPPKPPRGMKPIANSNVQFTGFSAPPRVKDYNNDDYSSYTFVDNVSSLTLNRLGDSSYYDSGSMKSGFFDKITSNPRARNCIESIKMGWKMGGAVGGIFGGITGLYTSVRHRNLMVLPVSMIGGAVSFGFFLGCGMMVRC</sequence>
<evidence type="ECO:0000256" key="5">
    <source>
        <dbReference type="ARBA" id="ARBA00023136"/>
    </source>
</evidence>
<evidence type="ECO:0000256" key="2">
    <source>
        <dbReference type="ARBA" id="ARBA00007839"/>
    </source>
</evidence>
<evidence type="ECO:0000313" key="7">
    <source>
        <dbReference type="EMBL" id="KAK1445123.1"/>
    </source>
</evidence>
<keyword evidence="4 6" id="KW-1133">Transmembrane helix</keyword>
<dbReference type="GO" id="GO:0030150">
    <property type="term" value="P:protein import into mitochondrial matrix"/>
    <property type="evidence" value="ECO:0007669"/>
    <property type="project" value="TreeGrafter"/>
</dbReference>
<dbReference type="PANTHER" id="PTHR28525:SF1">
    <property type="entry name" value="REACTIVE OXYGEN SPECIES MODULATOR 1"/>
    <property type="match status" value="1"/>
</dbReference>
<dbReference type="EMBL" id="JAVEPI010000001">
    <property type="protein sequence ID" value="KAK1445123.1"/>
    <property type="molecule type" value="Genomic_DNA"/>
</dbReference>
<evidence type="ECO:0000256" key="6">
    <source>
        <dbReference type="SAM" id="Phobius"/>
    </source>
</evidence>
<evidence type="ECO:0000313" key="8">
    <source>
        <dbReference type="Proteomes" id="UP001230268"/>
    </source>
</evidence>
<dbReference type="GO" id="GO:0005744">
    <property type="term" value="C:TIM23 mitochondrial import inner membrane translocase complex"/>
    <property type="evidence" value="ECO:0007669"/>
    <property type="project" value="TreeGrafter"/>
</dbReference>
<reference evidence="7" key="1">
    <citation type="submission" date="2023-08" db="EMBL/GenBank/DDBJ databases">
        <title>Draft sequence of the Babesia gibsoni genome.</title>
        <authorList>
            <person name="Yamagishi J.Y."/>
            <person name="Xuan X.X."/>
        </authorList>
    </citation>
    <scope>NUCLEOTIDE SEQUENCE</scope>
    <source>
        <strain evidence="7">Azabu</strain>
    </source>
</reference>
<protein>
    <recommendedName>
        <fullName evidence="9">Reactive oxygen species modulator 1</fullName>
    </recommendedName>
</protein>
<keyword evidence="5 6" id="KW-0472">Membrane</keyword>
<dbReference type="InterPro" id="IPR018450">
    <property type="entry name" value="Romo1/Mgr2"/>
</dbReference>
<keyword evidence="3 6" id="KW-0812">Transmembrane</keyword>
<evidence type="ECO:0008006" key="9">
    <source>
        <dbReference type="Google" id="ProtNLM"/>
    </source>
</evidence>
<accession>A0AAD8UWH8</accession>
<gene>
    <name evidence="7" type="ORF">BgAZ_110290</name>
</gene>
<name>A0AAD8UWH8_BABGI</name>